<accession>A0ABW8VZG7</accession>
<name>A0ABW8VZG7_9PSED</name>
<protein>
    <submittedName>
        <fullName evidence="1">Uncharacterized protein</fullName>
    </submittedName>
</protein>
<dbReference type="Proteomes" id="UP001628646">
    <property type="component" value="Unassembled WGS sequence"/>
</dbReference>
<organism evidence="1 2">
    <name type="scientific">Pseudomonas azerbaijanorientalis</name>
    <dbReference type="NCBI Taxonomy" id="2842350"/>
    <lineage>
        <taxon>Bacteria</taxon>
        <taxon>Pseudomonadati</taxon>
        <taxon>Pseudomonadota</taxon>
        <taxon>Gammaproteobacteria</taxon>
        <taxon>Pseudomonadales</taxon>
        <taxon>Pseudomonadaceae</taxon>
        <taxon>Pseudomonas</taxon>
    </lineage>
</organism>
<dbReference type="EMBL" id="JBJNUY010000002">
    <property type="protein sequence ID" value="MFL8998426.1"/>
    <property type="molecule type" value="Genomic_DNA"/>
</dbReference>
<proteinExistence type="predicted"/>
<dbReference type="RefSeq" id="WP_407801534.1">
    <property type="nucleotide sequence ID" value="NZ_JBJNUX010000013.1"/>
</dbReference>
<gene>
    <name evidence="1" type="ORF">ACJ8NA_07115</name>
</gene>
<reference evidence="1 2" key="1">
    <citation type="submission" date="2024-12" db="EMBL/GenBank/DDBJ databases">
        <title>Pseudomonas species isolated from Lotus nodules promote plant growth.</title>
        <authorList>
            <person name="Yu Y.-H."/>
            <person name="Kurtenbach J."/>
            <person name="Crosbie D."/>
            <person name="Brachmann A."/>
            <person name="Marin M."/>
        </authorList>
    </citation>
    <scope>NUCLEOTIDE SEQUENCE [LARGE SCALE GENOMIC DNA]</scope>
    <source>
        <strain evidence="1 2">PLb11B</strain>
    </source>
</reference>
<sequence>MKPFKNGEYRVRTVTQVLESIYRSELGCDTVVLEDFSKLLVIPLRDGCDLMDVIGRRLRAQAAE</sequence>
<evidence type="ECO:0000313" key="2">
    <source>
        <dbReference type="Proteomes" id="UP001628646"/>
    </source>
</evidence>
<keyword evidence="2" id="KW-1185">Reference proteome</keyword>
<evidence type="ECO:0000313" key="1">
    <source>
        <dbReference type="EMBL" id="MFL8998426.1"/>
    </source>
</evidence>
<comment type="caution">
    <text evidence="1">The sequence shown here is derived from an EMBL/GenBank/DDBJ whole genome shotgun (WGS) entry which is preliminary data.</text>
</comment>